<feature type="domain" description="Leucine-rich repeat-containing N-terminal plant-type" evidence="3">
    <location>
        <begin position="71"/>
        <end position="109"/>
    </location>
</feature>
<organism evidence="4 5">
    <name type="scientific">Stylosanthes scabra</name>
    <dbReference type="NCBI Taxonomy" id="79078"/>
    <lineage>
        <taxon>Eukaryota</taxon>
        <taxon>Viridiplantae</taxon>
        <taxon>Streptophyta</taxon>
        <taxon>Embryophyta</taxon>
        <taxon>Tracheophyta</taxon>
        <taxon>Spermatophyta</taxon>
        <taxon>Magnoliopsida</taxon>
        <taxon>eudicotyledons</taxon>
        <taxon>Gunneridae</taxon>
        <taxon>Pentapetalae</taxon>
        <taxon>rosids</taxon>
        <taxon>fabids</taxon>
        <taxon>Fabales</taxon>
        <taxon>Fabaceae</taxon>
        <taxon>Papilionoideae</taxon>
        <taxon>50 kb inversion clade</taxon>
        <taxon>dalbergioids sensu lato</taxon>
        <taxon>Dalbergieae</taxon>
        <taxon>Pterocarpus clade</taxon>
        <taxon>Stylosanthes</taxon>
    </lineage>
</organism>
<evidence type="ECO:0000313" key="5">
    <source>
        <dbReference type="Proteomes" id="UP001341840"/>
    </source>
</evidence>
<dbReference type="InterPro" id="IPR032675">
    <property type="entry name" value="LRR_dom_sf"/>
</dbReference>
<keyword evidence="5" id="KW-1185">Reference proteome</keyword>
<protein>
    <recommendedName>
        <fullName evidence="3">Leucine-rich repeat-containing N-terminal plant-type domain-containing protein</fullName>
    </recommendedName>
</protein>
<reference evidence="4 5" key="1">
    <citation type="journal article" date="2023" name="Plants (Basel)">
        <title>Bridging the Gap: Combining Genomics and Transcriptomics Approaches to Understand Stylosanthes scabra, an Orphan Legume from the Brazilian Caatinga.</title>
        <authorList>
            <person name="Ferreira-Neto J.R.C."/>
            <person name="da Silva M.D."/>
            <person name="Binneck E."/>
            <person name="de Melo N.F."/>
            <person name="da Silva R.H."/>
            <person name="de Melo A.L.T.M."/>
            <person name="Pandolfi V."/>
            <person name="Bustamante F.O."/>
            <person name="Brasileiro-Vidal A.C."/>
            <person name="Benko-Iseppon A.M."/>
        </authorList>
    </citation>
    <scope>NUCLEOTIDE SEQUENCE [LARGE SCALE GENOMIC DNA]</scope>
    <source>
        <tissue evidence="4">Leaves</tissue>
    </source>
</reference>
<keyword evidence="2" id="KW-0677">Repeat</keyword>
<dbReference type="InterPro" id="IPR013210">
    <property type="entry name" value="LRR_N_plant-typ"/>
</dbReference>
<evidence type="ECO:0000256" key="1">
    <source>
        <dbReference type="ARBA" id="ARBA00022614"/>
    </source>
</evidence>
<dbReference type="Proteomes" id="UP001341840">
    <property type="component" value="Unassembled WGS sequence"/>
</dbReference>
<name>A0ABU6QM75_9FABA</name>
<sequence>MPKANVEHRGTNREKHREARRPELMIIKYQNSMQFEEMECAWKKPWVMLMGAAVLMNEIFGSSISSGCFPEEKRSLLEFKACYSDDSLLPSWVDDDHHSNCCKWERVTCFGDFTWKLEPRYTHPK</sequence>
<evidence type="ECO:0000259" key="3">
    <source>
        <dbReference type="Pfam" id="PF08263"/>
    </source>
</evidence>
<dbReference type="Gene3D" id="3.80.10.10">
    <property type="entry name" value="Ribonuclease Inhibitor"/>
    <property type="match status" value="1"/>
</dbReference>
<comment type="caution">
    <text evidence="4">The sequence shown here is derived from an EMBL/GenBank/DDBJ whole genome shotgun (WGS) entry which is preliminary data.</text>
</comment>
<accession>A0ABU6QM75</accession>
<gene>
    <name evidence="4" type="ORF">PIB30_059984</name>
</gene>
<keyword evidence="1" id="KW-0433">Leucine-rich repeat</keyword>
<evidence type="ECO:0000256" key="2">
    <source>
        <dbReference type="ARBA" id="ARBA00022737"/>
    </source>
</evidence>
<dbReference type="Pfam" id="PF08263">
    <property type="entry name" value="LRRNT_2"/>
    <property type="match status" value="1"/>
</dbReference>
<proteinExistence type="predicted"/>
<evidence type="ECO:0000313" key="4">
    <source>
        <dbReference type="EMBL" id="MED6112249.1"/>
    </source>
</evidence>
<dbReference type="EMBL" id="JASCZI010000524">
    <property type="protein sequence ID" value="MED6112249.1"/>
    <property type="molecule type" value="Genomic_DNA"/>
</dbReference>